<evidence type="ECO:0000256" key="1">
    <source>
        <dbReference type="SAM" id="Coils"/>
    </source>
</evidence>
<feature type="compositionally biased region" description="Polar residues" evidence="2">
    <location>
        <begin position="170"/>
        <end position="182"/>
    </location>
</feature>
<dbReference type="AlphaFoldDB" id="A0A5J4WLS4"/>
<feature type="coiled-coil region" evidence="1">
    <location>
        <begin position="1"/>
        <end position="114"/>
    </location>
</feature>
<evidence type="ECO:0000313" key="3">
    <source>
        <dbReference type="EMBL" id="KAA6395335.1"/>
    </source>
</evidence>
<sequence>MKVAEKEHRRQETEIQLLKEKEEREALQLKVEKAEKQILELSEKLRNSQNFLKIKTEDLKIVKQKSENEEIKTLEEQEKRIDAEKEKGRIEGENLLLKEQINRFQTQISRLKEKYGEVNFDEQIKPIENNEAERDKTSRKAKEEIGKEKLEKEPGRFENQRGKSFALVKGQSQTLEEGKESVTQLNVRDKYLKGKQTRKSFTSFEKLITNQKDNDNDKNSPQKISDKQEIEKERRKRNDVTEHAQVLEGNKLEDNLQDQKKGSANMHQNDELIKIKEKLSNFKMNFPISILNQDSEEIDFISIDEYQRKIIKKSIKNSIISLSRVFESGIWSMEVQFSVAESNWIAVGIVQDSYTIPPNSRPDLSPHQEHMAIYTGSAWTKNVMCKGINIVGNAPIESQIVKAELNFGKGTLSFFLNDLQQPVYISGINEKVRFIIYLFTVGATCSILSLKKIATPAAENMQNEKGVNW</sequence>
<evidence type="ECO:0000256" key="2">
    <source>
        <dbReference type="SAM" id="MobiDB-lite"/>
    </source>
</evidence>
<keyword evidence="1" id="KW-0175">Coiled coil</keyword>
<name>A0A5J4WLS4_9EUKA</name>
<proteinExistence type="predicted"/>
<dbReference type="EMBL" id="SNRW01001711">
    <property type="protein sequence ID" value="KAA6395335.1"/>
    <property type="molecule type" value="Genomic_DNA"/>
</dbReference>
<gene>
    <name evidence="3" type="ORF">EZS28_009136</name>
</gene>
<feature type="region of interest" description="Disordered" evidence="2">
    <location>
        <begin position="125"/>
        <end position="182"/>
    </location>
</feature>
<protein>
    <recommendedName>
        <fullName evidence="5">B30.2/SPRY domain-containing protein</fullName>
    </recommendedName>
</protein>
<organism evidence="3 4">
    <name type="scientific">Streblomastix strix</name>
    <dbReference type="NCBI Taxonomy" id="222440"/>
    <lineage>
        <taxon>Eukaryota</taxon>
        <taxon>Metamonada</taxon>
        <taxon>Preaxostyla</taxon>
        <taxon>Oxymonadida</taxon>
        <taxon>Streblomastigidae</taxon>
        <taxon>Streblomastix</taxon>
    </lineage>
</organism>
<dbReference type="Proteomes" id="UP000324800">
    <property type="component" value="Unassembled WGS sequence"/>
</dbReference>
<accession>A0A5J4WLS4</accession>
<feature type="compositionally biased region" description="Basic and acidic residues" evidence="2">
    <location>
        <begin position="212"/>
        <end position="242"/>
    </location>
</feature>
<feature type="compositionally biased region" description="Basic and acidic residues" evidence="2">
    <location>
        <begin position="131"/>
        <end position="161"/>
    </location>
</feature>
<evidence type="ECO:0000313" key="4">
    <source>
        <dbReference type="Proteomes" id="UP000324800"/>
    </source>
</evidence>
<comment type="caution">
    <text evidence="3">The sequence shown here is derived from an EMBL/GenBank/DDBJ whole genome shotgun (WGS) entry which is preliminary data.</text>
</comment>
<dbReference type="InterPro" id="IPR043136">
    <property type="entry name" value="B30.2/SPRY_sf"/>
</dbReference>
<dbReference type="Gene3D" id="2.60.120.920">
    <property type="match status" value="1"/>
</dbReference>
<feature type="region of interest" description="Disordered" evidence="2">
    <location>
        <begin position="208"/>
        <end position="242"/>
    </location>
</feature>
<reference evidence="3 4" key="1">
    <citation type="submission" date="2019-03" db="EMBL/GenBank/DDBJ databases">
        <title>Single cell metagenomics reveals metabolic interactions within the superorganism composed of flagellate Streblomastix strix and complex community of Bacteroidetes bacteria on its surface.</title>
        <authorList>
            <person name="Treitli S.C."/>
            <person name="Kolisko M."/>
            <person name="Husnik F."/>
            <person name="Keeling P."/>
            <person name="Hampl V."/>
        </authorList>
    </citation>
    <scope>NUCLEOTIDE SEQUENCE [LARGE SCALE GENOMIC DNA]</scope>
    <source>
        <strain evidence="3">ST1C</strain>
    </source>
</reference>
<evidence type="ECO:0008006" key="5">
    <source>
        <dbReference type="Google" id="ProtNLM"/>
    </source>
</evidence>